<keyword evidence="2" id="KW-0378">Hydrolase</keyword>
<evidence type="ECO:0000259" key="3">
    <source>
        <dbReference type="PROSITE" id="PS51462"/>
    </source>
</evidence>
<dbReference type="InterPro" id="IPR000086">
    <property type="entry name" value="NUDIX_hydrolase_dom"/>
</dbReference>
<feature type="domain" description="Nudix hydrolase" evidence="3">
    <location>
        <begin position="9"/>
        <end position="145"/>
    </location>
</feature>
<organism evidence="4 5">
    <name type="scientific">Nocardioides mesophilus</name>
    <dbReference type="NCBI Taxonomy" id="433659"/>
    <lineage>
        <taxon>Bacteria</taxon>
        <taxon>Bacillati</taxon>
        <taxon>Actinomycetota</taxon>
        <taxon>Actinomycetes</taxon>
        <taxon>Propionibacteriales</taxon>
        <taxon>Nocardioidaceae</taxon>
        <taxon>Nocardioides</taxon>
    </lineage>
</organism>
<evidence type="ECO:0000313" key="5">
    <source>
        <dbReference type="Proteomes" id="UP000515947"/>
    </source>
</evidence>
<dbReference type="Proteomes" id="UP000515947">
    <property type="component" value="Chromosome"/>
</dbReference>
<dbReference type="GO" id="GO:0016787">
    <property type="term" value="F:hydrolase activity"/>
    <property type="evidence" value="ECO:0007669"/>
    <property type="project" value="UniProtKB-KW"/>
</dbReference>
<dbReference type="KEGG" id="nmes:H9L09_17525"/>
<evidence type="ECO:0000256" key="2">
    <source>
        <dbReference type="ARBA" id="ARBA00022801"/>
    </source>
</evidence>
<accession>A0A7G9R9I9</accession>
<evidence type="ECO:0000313" key="4">
    <source>
        <dbReference type="EMBL" id="QNN52264.1"/>
    </source>
</evidence>
<dbReference type="SUPFAM" id="SSF55811">
    <property type="entry name" value="Nudix"/>
    <property type="match status" value="1"/>
</dbReference>
<dbReference type="Gene3D" id="3.90.79.10">
    <property type="entry name" value="Nucleoside Triphosphate Pyrophosphohydrolase"/>
    <property type="match status" value="1"/>
</dbReference>
<evidence type="ECO:0000256" key="1">
    <source>
        <dbReference type="ARBA" id="ARBA00001946"/>
    </source>
</evidence>
<dbReference type="InterPro" id="IPR020084">
    <property type="entry name" value="NUDIX_hydrolase_CS"/>
</dbReference>
<dbReference type="RefSeq" id="WP_187578106.1">
    <property type="nucleotide sequence ID" value="NZ_CP060713.1"/>
</dbReference>
<name>A0A7G9R9I9_9ACTN</name>
<comment type="cofactor">
    <cofactor evidence="1">
        <name>Mg(2+)</name>
        <dbReference type="ChEBI" id="CHEBI:18420"/>
    </cofactor>
</comment>
<protein>
    <submittedName>
        <fullName evidence="4">NUDIX domain-containing protein</fullName>
    </submittedName>
</protein>
<sequence>MSPSQPRFAVVPAAYVVFLRGSGGDREVLLQLRRGTGYMDEHWACAAAGHVEPGESVFAAAGREAGEEVGVSDVELAPLCAMQRSNGTGLAVDERVDYFFTATSWSGEPRIVEPEKCADLRWFALAALPDPVVPHEHAVLAALASGQVPPVISFGF</sequence>
<gene>
    <name evidence="4" type="ORF">H9L09_17525</name>
</gene>
<dbReference type="PROSITE" id="PS00893">
    <property type="entry name" value="NUDIX_BOX"/>
    <property type="match status" value="1"/>
</dbReference>
<dbReference type="CDD" id="cd04683">
    <property type="entry name" value="NUDIX_Hydrolase"/>
    <property type="match status" value="1"/>
</dbReference>
<dbReference type="PANTHER" id="PTHR43046">
    <property type="entry name" value="GDP-MANNOSE MANNOSYL HYDROLASE"/>
    <property type="match status" value="1"/>
</dbReference>
<dbReference type="PANTHER" id="PTHR43046:SF16">
    <property type="entry name" value="ADP-RIBOSE PYROPHOSPHATASE YJHB-RELATED"/>
    <property type="match status" value="1"/>
</dbReference>
<dbReference type="Pfam" id="PF00293">
    <property type="entry name" value="NUDIX"/>
    <property type="match status" value="1"/>
</dbReference>
<dbReference type="InterPro" id="IPR015797">
    <property type="entry name" value="NUDIX_hydrolase-like_dom_sf"/>
</dbReference>
<reference evidence="4 5" key="1">
    <citation type="submission" date="2020-08" db="EMBL/GenBank/DDBJ databases">
        <title>Genome sequence of Nocardioides mesophilus KACC 16243T.</title>
        <authorList>
            <person name="Hyun D.-W."/>
            <person name="Bae J.-W."/>
        </authorList>
    </citation>
    <scope>NUCLEOTIDE SEQUENCE [LARGE SCALE GENOMIC DNA]</scope>
    <source>
        <strain evidence="4 5">KACC 16243</strain>
    </source>
</reference>
<dbReference type="AlphaFoldDB" id="A0A7G9R9I9"/>
<dbReference type="PROSITE" id="PS51462">
    <property type="entry name" value="NUDIX"/>
    <property type="match status" value="1"/>
</dbReference>
<proteinExistence type="predicted"/>
<keyword evidence="5" id="KW-1185">Reference proteome</keyword>
<dbReference type="EMBL" id="CP060713">
    <property type="protein sequence ID" value="QNN52264.1"/>
    <property type="molecule type" value="Genomic_DNA"/>
</dbReference>